<feature type="non-terminal residue" evidence="1">
    <location>
        <position position="1"/>
    </location>
</feature>
<dbReference type="OMA" id="ANIRDEW"/>
<dbReference type="CTD" id="9824141"/>
<evidence type="ECO:0000313" key="2">
    <source>
        <dbReference type="Proteomes" id="UP000216624"/>
    </source>
</evidence>
<dbReference type="HOGENOM" id="CLU_1950698_0_0_1"/>
<evidence type="ECO:0000313" key="1">
    <source>
        <dbReference type="EMBL" id="OZF94781.1"/>
    </source>
</evidence>
<protein>
    <submittedName>
        <fullName evidence="1">Uncharacterized protein</fullName>
    </submittedName>
</protein>
<reference evidence="1" key="1">
    <citation type="submission" date="2017-08" db="EMBL/GenBank/DDBJ databases">
        <authorList>
            <person name="de Groot N.N."/>
        </authorList>
    </citation>
    <scope>NUCLEOTIDE SEQUENCE [LARGE SCALE GENOMIC DNA]</scope>
    <source>
        <strain evidence="1">PX439</strain>
    </source>
</reference>
<comment type="caution">
    <text evidence="1">The sequence shown here is derived from an EMBL/GenBank/DDBJ whole genome shotgun (WGS) entry which is preliminary data.</text>
</comment>
<gene>
    <name evidence="1" type="ORF">FL82_08720</name>
</gene>
<dbReference type="KEGG" id="crq:GCK72_018818"/>
<proteinExistence type="predicted"/>
<keyword evidence="2" id="KW-1185">Reference proteome</keyword>
<accession>A0A261A9N0</accession>
<sequence length="131" mass="14545">MNFILNILLLSGFIALCQAACNVCNCNAPPTIFDEAQFNAEVKNFIEMENRTFIEATNHKITDCVVTLDCDFGDSYEENRIVYLTADGQESLSLNLNNMVCVDGSKWTADGKEVTAIGCYGKLTIEFDYST</sequence>
<name>A0A261A9N0_CAERE</name>
<dbReference type="EMBL" id="NMWX01000009">
    <property type="protein sequence ID" value="OZF94781.1"/>
    <property type="molecule type" value="Genomic_DNA"/>
</dbReference>
<dbReference type="eggNOG" id="ENOG502TISS">
    <property type="taxonomic scope" value="Eukaryota"/>
</dbReference>
<organism evidence="1 2">
    <name type="scientific">Caenorhabditis remanei</name>
    <name type="common">Caenorhabditis vulgaris</name>
    <dbReference type="NCBI Taxonomy" id="31234"/>
    <lineage>
        <taxon>Eukaryota</taxon>
        <taxon>Metazoa</taxon>
        <taxon>Ecdysozoa</taxon>
        <taxon>Nematoda</taxon>
        <taxon>Chromadorea</taxon>
        <taxon>Rhabditida</taxon>
        <taxon>Rhabditina</taxon>
        <taxon>Rhabditomorpha</taxon>
        <taxon>Rhabditoidea</taxon>
        <taxon>Rhabditidae</taxon>
        <taxon>Peloderinae</taxon>
        <taxon>Caenorhabditis</taxon>
    </lineage>
</organism>
<dbReference type="Proteomes" id="UP000216624">
    <property type="component" value="Unassembled WGS sequence"/>
</dbReference>